<dbReference type="Proteomes" id="UP000307087">
    <property type="component" value="Unassembled WGS sequence"/>
</dbReference>
<evidence type="ECO:0000313" key="2">
    <source>
        <dbReference type="Proteomes" id="UP000307087"/>
    </source>
</evidence>
<proteinExistence type="predicted"/>
<name>A0A4V4HJ56_9ACTN</name>
<evidence type="ECO:0008006" key="3">
    <source>
        <dbReference type="Google" id="ProtNLM"/>
    </source>
</evidence>
<accession>A0A4V4HJ56</accession>
<dbReference type="OrthoDB" id="7594344at2"/>
<keyword evidence="2" id="KW-1185">Reference proteome</keyword>
<reference evidence="1 2" key="1">
    <citation type="journal article" date="2009" name="Int. J. Syst. Evol. Microbiol.">
        <title>Nocardioides caeni sp. nov., isolated from wastewater.</title>
        <authorList>
            <person name="Yoon J.H."/>
            <person name="Kang S.J."/>
            <person name="Park S."/>
            <person name="Kim W."/>
            <person name="Oh T.K."/>
        </authorList>
    </citation>
    <scope>NUCLEOTIDE SEQUENCE [LARGE SCALE GENOMIC DNA]</scope>
    <source>
        <strain evidence="1 2">DSM 23134</strain>
    </source>
</reference>
<evidence type="ECO:0000313" key="1">
    <source>
        <dbReference type="EMBL" id="THV09166.1"/>
    </source>
</evidence>
<dbReference type="Gene3D" id="3.40.390.10">
    <property type="entry name" value="Collagenase (Catalytic Domain)"/>
    <property type="match status" value="1"/>
</dbReference>
<dbReference type="AlphaFoldDB" id="A0A4V4HJ56"/>
<sequence length="207" mass="22641">MRRLRERRGVRRAIAVFASGVLAVVLTAISNPVSASPTDYPWSVYPDRGAHTYCFGPAFAAYSALTSRAHYAMDDNDGVEAQTVVDTVFYSACSAATDVRFVETPIGGGAGGETQCVALNSAGYCDQWHVRIDWDVIREVASNDGYQARKTLCHEIGHSLGADHYLLSIESPDYPTQTCMISGLYDSGAAWTRTYGGFHRAHINTWF</sequence>
<protein>
    <recommendedName>
        <fullName evidence="3">Matrixin family metalloprotease</fullName>
    </recommendedName>
</protein>
<dbReference type="RefSeq" id="WP_136564133.1">
    <property type="nucleotide sequence ID" value="NZ_BAABLS010000006.1"/>
</dbReference>
<organism evidence="1 2">
    <name type="scientific">Nocardioides caeni</name>
    <dbReference type="NCBI Taxonomy" id="574700"/>
    <lineage>
        <taxon>Bacteria</taxon>
        <taxon>Bacillati</taxon>
        <taxon>Actinomycetota</taxon>
        <taxon>Actinomycetes</taxon>
        <taxon>Propionibacteriales</taxon>
        <taxon>Nocardioidaceae</taxon>
        <taxon>Nocardioides</taxon>
    </lineage>
</organism>
<dbReference type="EMBL" id="STGW01000016">
    <property type="protein sequence ID" value="THV09166.1"/>
    <property type="molecule type" value="Genomic_DNA"/>
</dbReference>
<dbReference type="SUPFAM" id="SSF55486">
    <property type="entry name" value="Metalloproteases ('zincins'), catalytic domain"/>
    <property type="match status" value="1"/>
</dbReference>
<dbReference type="InterPro" id="IPR024079">
    <property type="entry name" value="MetalloPept_cat_dom_sf"/>
</dbReference>
<gene>
    <name evidence="1" type="ORF">E9934_17190</name>
</gene>
<dbReference type="GO" id="GO:0008237">
    <property type="term" value="F:metallopeptidase activity"/>
    <property type="evidence" value="ECO:0007669"/>
    <property type="project" value="InterPro"/>
</dbReference>
<comment type="caution">
    <text evidence="1">The sequence shown here is derived from an EMBL/GenBank/DDBJ whole genome shotgun (WGS) entry which is preliminary data.</text>
</comment>